<evidence type="ECO:0000256" key="3">
    <source>
        <dbReference type="ARBA" id="ARBA00022833"/>
    </source>
</evidence>
<dbReference type="FunFam" id="1.10.10.60:FF:000012">
    <property type="entry name" value="Metastasis-associated 1 family, member 3"/>
    <property type="match status" value="1"/>
</dbReference>
<dbReference type="GO" id="GO:0000122">
    <property type="term" value="P:negative regulation of transcription by RNA polymerase II"/>
    <property type="evidence" value="ECO:0007669"/>
    <property type="project" value="TreeGrafter"/>
</dbReference>
<dbReference type="GO" id="GO:0003713">
    <property type="term" value="F:transcription coactivator activity"/>
    <property type="evidence" value="ECO:0007669"/>
    <property type="project" value="TreeGrafter"/>
</dbReference>
<keyword evidence="3" id="KW-0862">Zinc</keyword>
<dbReference type="PANTHER" id="PTHR10865">
    <property type="entry name" value="METASTASIS-ASSOCIATED PROTEIN AND MESODERM INDUCTION EARLY RESPONSE PROTEIN"/>
    <property type="match status" value="1"/>
</dbReference>
<keyword evidence="5" id="KW-0539">Nucleus</keyword>
<keyword evidence="2" id="KW-0863">Zinc-finger</keyword>
<evidence type="ECO:0000256" key="2">
    <source>
        <dbReference type="ARBA" id="ARBA00022771"/>
    </source>
</evidence>
<dbReference type="PANTHER" id="PTHR10865:SF29">
    <property type="entry name" value="METASTASIS ASSOCIATED 1-LIKE, ISOFORM D"/>
    <property type="match status" value="1"/>
</dbReference>
<protein>
    <submittedName>
        <fullName evidence="7">Uncharacterized protein</fullName>
    </submittedName>
</protein>
<sequence>MVAFYYMWKTTDHYVQQKRMKAVEAEHRLKQVYIPNYNKPNPAVLYTPPKGDGTAPQPEESSGCDSCGSLSTSQWYALRPAAT</sequence>
<dbReference type="GO" id="GO:0016581">
    <property type="term" value="C:NuRD complex"/>
    <property type="evidence" value="ECO:0007669"/>
    <property type="project" value="TreeGrafter"/>
</dbReference>
<organism evidence="7 8">
    <name type="scientific">Dibothriocephalus latus</name>
    <name type="common">Fish tapeworm</name>
    <name type="synonym">Diphyllobothrium latum</name>
    <dbReference type="NCBI Taxonomy" id="60516"/>
    <lineage>
        <taxon>Eukaryota</taxon>
        <taxon>Metazoa</taxon>
        <taxon>Spiralia</taxon>
        <taxon>Lophotrochozoa</taxon>
        <taxon>Platyhelminthes</taxon>
        <taxon>Cestoda</taxon>
        <taxon>Eucestoda</taxon>
        <taxon>Diphyllobothriidea</taxon>
        <taxon>Diphyllobothriidae</taxon>
        <taxon>Dibothriocephalus</taxon>
    </lineage>
</organism>
<reference evidence="7 8" key="1">
    <citation type="submission" date="2018-11" db="EMBL/GenBank/DDBJ databases">
        <authorList>
            <consortium name="Pathogen Informatics"/>
        </authorList>
    </citation>
    <scope>NUCLEOTIDE SEQUENCE [LARGE SCALE GENOMIC DNA]</scope>
</reference>
<feature type="compositionally biased region" description="Polar residues" evidence="6">
    <location>
        <begin position="59"/>
        <end position="70"/>
    </location>
</feature>
<dbReference type="OrthoDB" id="2193595at2759"/>
<keyword evidence="4" id="KW-0238">DNA-binding</keyword>
<dbReference type="GO" id="GO:0003714">
    <property type="term" value="F:transcription corepressor activity"/>
    <property type="evidence" value="ECO:0007669"/>
    <property type="project" value="TreeGrafter"/>
</dbReference>
<dbReference type="Proteomes" id="UP000281553">
    <property type="component" value="Unassembled WGS sequence"/>
</dbReference>
<keyword evidence="1" id="KW-0479">Metal-binding</keyword>
<feature type="region of interest" description="Disordered" evidence="6">
    <location>
        <begin position="47"/>
        <end position="70"/>
    </location>
</feature>
<gene>
    <name evidence="7" type="ORF">DILT_LOCUS18108</name>
</gene>
<evidence type="ECO:0000256" key="1">
    <source>
        <dbReference type="ARBA" id="ARBA00022723"/>
    </source>
</evidence>
<evidence type="ECO:0000313" key="7">
    <source>
        <dbReference type="EMBL" id="VDN40022.1"/>
    </source>
</evidence>
<evidence type="ECO:0000256" key="4">
    <source>
        <dbReference type="ARBA" id="ARBA00023125"/>
    </source>
</evidence>
<evidence type="ECO:0000256" key="5">
    <source>
        <dbReference type="ARBA" id="ARBA00023242"/>
    </source>
</evidence>
<dbReference type="GO" id="GO:0003677">
    <property type="term" value="F:DNA binding"/>
    <property type="evidence" value="ECO:0007669"/>
    <property type="project" value="UniProtKB-KW"/>
</dbReference>
<evidence type="ECO:0000256" key="6">
    <source>
        <dbReference type="SAM" id="MobiDB-lite"/>
    </source>
</evidence>
<name>A0A3P7R8E2_DIBLA</name>
<dbReference type="GO" id="GO:0008270">
    <property type="term" value="F:zinc ion binding"/>
    <property type="evidence" value="ECO:0007669"/>
    <property type="project" value="UniProtKB-KW"/>
</dbReference>
<dbReference type="Gene3D" id="1.10.10.60">
    <property type="entry name" value="Homeodomain-like"/>
    <property type="match status" value="1"/>
</dbReference>
<accession>A0A3P7R8E2</accession>
<dbReference type="AlphaFoldDB" id="A0A3P7R8E2"/>
<feature type="non-terminal residue" evidence="7">
    <location>
        <position position="83"/>
    </location>
</feature>
<dbReference type="GO" id="GO:0042826">
    <property type="term" value="F:histone deacetylase binding"/>
    <property type="evidence" value="ECO:0007669"/>
    <property type="project" value="TreeGrafter"/>
</dbReference>
<keyword evidence="8" id="KW-1185">Reference proteome</keyword>
<dbReference type="EMBL" id="UYRU01097436">
    <property type="protein sequence ID" value="VDN40022.1"/>
    <property type="molecule type" value="Genomic_DNA"/>
</dbReference>
<evidence type="ECO:0000313" key="8">
    <source>
        <dbReference type="Proteomes" id="UP000281553"/>
    </source>
</evidence>
<proteinExistence type="predicted"/>
<dbReference type="InterPro" id="IPR040138">
    <property type="entry name" value="MIER/MTA"/>
</dbReference>